<organism evidence="1">
    <name type="scientific">invertebrate metagenome</name>
    <dbReference type="NCBI Taxonomy" id="1711999"/>
    <lineage>
        <taxon>unclassified sequences</taxon>
        <taxon>metagenomes</taxon>
        <taxon>organismal metagenomes</taxon>
    </lineage>
</organism>
<comment type="caution">
    <text evidence="1">The sequence shown here is derived from an EMBL/GenBank/DDBJ whole genome shotgun (WGS) entry which is preliminary data.</text>
</comment>
<dbReference type="PANTHER" id="PTHR13696">
    <property type="entry name" value="P-LOOP CONTAINING NUCLEOSIDE TRIPHOSPHATE HYDROLASE"/>
    <property type="match status" value="1"/>
</dbReference>
<evidence type="ECO:0000313" key="1">
    <source>
        <dbReference type="EMBL" id="PJE77751.1"/>
    </source>
</evidence>
<dbReference type="InterPro" id="IPR027417">
    <property type="entry name" value="P-loop_NTPase"/>
</dbReference>
<dbReference type="Gene3D" id="3.40.50.300">
    <property type="entry name" value="P-loop containing nucleotide triphosphate hydrolases"/>
    <property type="match status" value="1"/>
</dbReference>
<accession>A0A2H9T3H3</accession>
<sequence length="167" mass="18557">MTGDIRADLLDQERHFDAVVLDCGGHDSQSMRSAMTAATHVLIPFRPKRRDLKLLPSMSELMTLIKTVNPDCHFRAVINQARSLPSQVSHAVDAKKVCEDFDIPAINTILYDRNIYDDADESGGSIFEVGKDKKAQNEFSHMTAELLGIEIPNIPQGSKHTLQGELI</sequence>
<dbReference type="SUPFAM" id="SSF52540">
    <property type="entry name" value="P-loop containing nucleoside triphosphate hydrolases"/>
    <property type="match status" value="1"/>
</dbReference>
<gene>
    <name evidence="1" type="ORF">CI610_03322</name>
</gene>
<dbReference type="PANTHER" id="PTHR13696:SF96">
    <property type="entry name" value="COBQ_COBB_MIND_PARA NUCLEOTIDE BINDING DOMAIN-CONTAINING PROTEIN"/>
    <property type="match status" value="1"/>
</dbReference>
<name>A0A2H9T3H3_9ZZZZ</name>
<proteinExistence type="predicted"/>
<dbReference type="EMBL" id="NSIT01000394">
    <property type="protein sequence ID" value="PJE77751.1"/>
    <property type="molecule type" value="Genomic_DNA"/>
</dbReference>
<protein>
    <submittedName>
        <fullName evidence="1">Uncharacterized protein</fullName>
    </submittedName>
</protein>
<dbReference type="InterPro" id="IPR050678">
    <property type="entry name" value="DNA_Partitioning_ATPase"/>
</dbReference>
<dbReference type="AlphaFoldDB" id="A0A2H9T3H3"/>
<reference evidence="1" key="1">
    <citation type="journal article" date="2017" name="Appl. Environ. Microbiol.">
        <title>Molecular characterization of an Endozoicomonas-like organism causing infection in king scallop Pecten maximus L.</title>
        <authorList>
            <person name="Cano I."/>
            <person name="van Aerle R."/>
            <person name="Ross S."/>
            <person name="Verner-Jeffreys D.W."/>
            <person name="Paley R.K."/>
            <person name="Rimmer G."/>
            <person name="Ryder D."/>
            <person name="Hooper P."/>
            <person name="Stone D."/>
            <person name="Feist S.W."/>
        </authorList>
    </citation>
    <scope>NUCLEOTIDE SEQUENCE</scope>
</reference>